<gene>
    <name evidence="2" type="ORF">GCM10022406_07580</name>
</gene>
<evidence type="ECO:0000256" key="1">
    <source>
        <dbReference type="SAM" id="MobiDB-lite"/>
    </source>
</evidence>
<organism evidence="2 3">
    <name type="scientific">Hymenobacter algoricola</name>
    <dbReference type="NCBI Taxonomy" id="486267"/>
    <lineage>
        <taxon>Bacteria</taxon>
        <taxon>Pseudomonadati</taxon>
        <taxon>Bacteroidota</taxon>
        <taxon>Cytophagia</taxon>
        <taxon>Cytophagales</taxon>
        <taxon>Hymenobacteraceae</taxon>
        <taxon>Hymenobacter</taxon>
    </lineage>
</organism>
<comment type="caution">
    <text evidence="2">The sequence shown here is derived from an EMBL/GenBank/DDBJ whole genome shotgun (WGS) entry which is preliminary data.</text>
</comment>
<feature type="compositionally biased region" description="Gly residues" evidence="1">
    <location>
        <begin position="12"/>
        <end position="21"/>
    </location>
</feature>
<reference evidence="3" key="1">
    <citation type="journal article" date="2019" name="Int. J. Syst. Evol. Microbiol.">
        <title>The Global Catalogue of Microorganisms (GCM) 10K type strain sequencing project: providing services to taxonomists for standard genome sequencing and annotation.</title>
        <authorList>
            <consortium name="The Broad Institute Genomics Platform"/>
            <consortium name="The Broad Institute Genome Sequencing Center for Infectious Disease"/>
            <person name="Wu L."/>
            <person name="Ma J."/>
        </authorList>
    </citation>
    <scope>NUCLEOTIDE SEQUENCE [LARGE SCALE GENOMIC DNA]</scope>
    <source>
        <strain evidence="3">JCM 17214</strain>
    </source>
</reference>
<protein>
    <submittedName>
        <fullName evidence="2">Uncharacterized protein</fullName>
    </submittedName>
</protein>
<sequence length="70" mass="7468">MKKLPEGLAGRQAGGHVGGPGSEARPPVQMLQLLLRRHGGWTAGKDGGLTADRWKAALALQERRTKQSVL</sequence>
<evidence type="ECO:0000313" key="3">
    <source>
        <dbReference type="Proteomes" id="UP001499909"/>
    </source>
</evidence>
<name>A0ABP7MJS1_9BACT</name>
<evidence type="ECO:0000313" key="2">
    <source>
        <dbReference type="EMBL" id="GAA3923863.1"/>
    </source>
</evidence>
<keyword evidence="3" id="KW-1185">Reference proteome</keyword>
<accession>A0ABP7MJS1</accession>
<proteinExistence type="predicted"/>
<dbReference type="EMBL" id="BAABDH010000015">
    <property type="protein sequence ID" value="GAA3923863.1"/>
    <property type="molecule type" value="Genomic_DNA"/>
</dbReference>
<dbReference type="Proteomes" id="UP001499909">
    <property type="component" value="Unassembled WGS sequence"/>
</dbReference>
<feature type="region of interest" description="Disordered" evidence="1">
    <location>
        <begin position="1"/>
        <end position="27"/>
    </location>
</feature>